<dbReference type="Proteomes" id="UP000676336">
    <property type="component" value="Unassembled WGS sequence"/>
</dbReference>
<dbReference type="Proteomes" id="UP000681720">
    <property type="component" value="Unassembled WGS sequence"/>
</dbReference>
<feature type="compositionally biased region" description="Low complexity" evidence="1">
    <location>
        <begin position="89"/>
        <end position="98"/>
    </location>
</feature>
<dbReference type="EMBL" id="CAJOBH010017051">
    <property type="protein sequence ID" value="CAF4197050.1"/>
    <property type="molecule type" value="Genomic_DNA"/>
</dbReference>
<proteinExistence type="predicted"/>
<comment type="caution">
    <text evidence="3">The sequence shown here is derived from an EMBL/GenBank/DDBJ whole genome shotgun (WGS) entry which is preliminary data.</text>
</comment>
<evidence type="ECO:0000313" key="5">
    <source>
        <dbReference type="EMBL" id="CAF4197050.1"/>
    </source>
</evidence>
<sequence>MKINVQQSDWLYQESDKKLPSSNRAAGELWKSCLIGLIIGVLSAGLVLAVITIPKMVKQLQQQPHRLLVQPPLRPPVQPPLRLLVQQLQQRQQQQQLPRRPPQRLRRLRQRRLRRRPPQRLRRLRQRRLRRRRRQQQP</sequence>
<organism evidence="3 8">
    <name type="scientific">Rotaria magnacalcarata</name>
    <dbReference type="NCBI Taxonomy" id="392030"/>
    <lineage>
        <taxon>Eukaryota</taxon>
        <taxon>Metazoa</taxon>
        <taxon>Spiralia</taxon>
        <taxon>Gnathifera</taxon>
        <taxon>Rotifera</taxon>
        <taxon>Eurotatoria</taxon>
        <taxon>Bdelloidea</taxon>
        <taxon>Philodinida</taxon>
        <taxon>Philodinidae</taxon>
        <taxon>Rotaria</taxon>
    </lineage>
</organism>
<dbReference type="AlphaFoldDB" id="A0A815DGU1"/>
<dbReference type="EMBL" id="CAJNRE010020129">
    <property type="protein sequence ID" value="CAF2222764.1"/>
    <property type="molecule type" value="Genomic_DNA"/>
</dbReference>
<evidence type="ECO:0000256" key="1">
    <source>
        <dbReference type="SAM" id="MobiDB-lite"/>
    </source>
</evidence>
<evidence type="ECO:0000313" key="4">
    <source>
        <dbReference type="EMBL" id="CAF2222764.1"/>
    </source>
</evidence>
<evidence type="ECO:0000313" key="3">
    <source>
        <dbReference type="EMBL" id="CAF1296880.1"/>
    </source>
</evidence>
<evidence type="ECO:0000313" key="8">
    <source>
        <dbReference type="Proteomes" id="UP000663834"/>
    </source>
</evidence>
<dbReference type="Proteomes" id="UP000663824">
    <property type="component" value="Unassembled WGS sequence"/>
</dbReference>
<dbReference type="EMBL" id="CAJNOW010000872">
    <property type="protein sequence ID" value="CAF1296880.1"/>
    <property type="molecule type" value="Genomic_DNA"/>
</dbReference>
<name>A0A815DGU1_9BILA</name>
<feature type="transmembrane region" description="Helical" evidence="2">
    <location>
        <begin position="29"/>
        <end position="53"/>
    </location>
</feature>
<dbReference type="Proteomes" id="UP000681967">
    <property type="component" value="Unassembled WGS sequence"/>
</dbReference>
<gene>
    <name evidence="5" type="ORF">BYL167_LOCUS23495</name>
    <name evidence="7" type="ORF">GIL414_LOCUS39877</name>
    <name evidence="3" type="ORF">KQP761_LOCUS4570</name>
    <name evidence="4" type="ORF">MBJ925_LOCUS36467</name>
    <name evidence="6" type="ORF">SMN809_LOCUS28811</name>
</gene>
<evidence type="ECO:0000313" key="6">
    <source>
        <dbReference type="EMBL" id="CAF4363531.1"/>
    </source>
</evidence>
<keyword evidence="2" id="KW-0812">Transmembrane</keyword>
<protein>
    <submittedName>
        <fullName evidence="3">Uncharacterized protein</fullName>
    </submittedName>
</protein>
<feature type="region of interest" description="Disordered" evidence="1">
    <location>
        <begin position="89"/>
        <end position="138"/>
    </location>
</feature>
<dbReference type="OrthoDB" id="10588203at2759"/>
<accession>A0A815DGU1</accession>
<keyword evidence="2" id="KW-0472">Membrane</keyword>
<dbReference type="EMBL" id="CAJOBJ010109220">
    <property type="protein sequence ID" value="CAF4623415.1"/>
    <property type="molecule type" value="Genomic_DNA"/>
</dbReference>
<keyword evidence="2" id="KW-1133">Transmembrane helix</keyword>
<evidence type="ECO:0000313" key="7">
    <source>
        <dbReference type="EMBL" id="CAF4623415.1"/>
    </source>
</evidence>
<reference evidence="3" key="1">
    <citation type="submission" date="2021-02" db="EMBL/GenBank/DDBJ databases">
        <authorList>
            <person name="Nowell W R."/>
        </authorList>
    </citation>
    <scope>NUCLEOTIDE SEQUENCE</scope>
</reference>
<dbReference type="EMBL" id="CAJOBI010049226">
    <property type="protein sequence ID" value="CAF4363531.1"/>
    <property type="molecule type" value="Genomic_DNA"/>
</dbReference>
<dbReference type="Proteomes" id="UP000663834">
    <property type="component" value="Unassembled WGS sequence"/>
</dbReference>
<feature type="compositionally biased region" description="Basic residues" evidence="1">
    <location>
        <begin position="101"/>
        <end position="138"/>
    </location>
</feature>
<evidence type="ECO:0000256" key="2">
    <source>
        <dbReference type="SAM" id="Phobius"/>
    </source>
</evidence>